<dbReference type="HAMAP" id="MF_01161">
    <property type="entry name" value="tRNA_Ile_lys_synt"/>
    <property type="match status" value="1"/>
</dbReference>
<comment type="similarity">
    <text evidence="8">Belongs to the tRNA(Ile)-lysidine synthase family.</text>
</comment>
<dbReference type="Pfam" id="PF11734">
    <property type="entry name" value="TilS_C"/>
    <property type="match status" value="1"/>
</dbReference>
<dbReference type="Pfam" id="PF01171">
    <property type="entry name" value="ATP_bind_3"/>
    <property type="match status" value="1"/>
</dbReference>
<keyword evidence="3 8" id="KW-0436">Ligase</keyword>
<proteinExistence type="inferred from homology"/>
<evidence type="ECO:0000256" key="3">
    <source>
        <dbReference type="ARBA" id="ARBA00022598"/>
    </source>
</evidence>
<dbReference type="GO" id="GO:0005524">
    <property type="term" value="F:ATP binding"/>
    <property type="evidence" value="ECO:0007669"/>
    <property type="project" value="UniProtKB-UniRule"/>
</dbReference>
<feature type="binding site" evidence="8">
    <location>
        <begin position="26"/>
        <end position="31"/>
    </location>
    <ligand>
        <name>ATP</name>
        <dbReference type="ChEBI" id="CHEBI:30616"/>
    </ligand>
</feature>
<comment type="function">
    <text evidence="8">Ligates lysine onto the cytidine present at position 34 of the AUA codon-specific tRNA(Ile) that contains the anticodon CAU, in an ATP-dependent manner. Cytidine is converted to lysidine, thus changing the amino acid specificity of the tRNA from methionine to isoleucine.</text>
</comment>
<keyword evidence="2 8" id="KW-0963">Cytoplasm</keyword>
<dbReference type="EMBL" id="JACRTK010000003">
    <property type="protein sequence ID" value="MBC8591246.1"/>
    <property type="molecule type" value="Genomic_DNA"/>
</dbReference>
<dbReference type="Proteomes" id="UP000601522">
    <property type="component" value="Unassembled WGS sequence"/>
</dbReference>
<dbReference type="PANTHER" id="PTHR43033:SF1">
    <property type="entry name" value="TRNA(ILE)-LYSIDINE SYNTHASE-RELATED"/>
    <property type="match status" value="1"/>
</dbReference>
<protein>
    <recommendedName>
        <fullName evidence="8">tRNA(Ile)-lysidine synthase</fullName>
        <ecNumber evidence="8">6.3.4.19</ecNumber>
    </recommendedName>
    <alternativeName>
        <fullName evidence="8">tRNA(Ile)-2-lysyl-cytidine synthase</fullName>
    </alternativeName>
    <alternativeName>
        <fullName evidence="8">tRNA(Ile)-lysidine synthetase</fullName>
    </alternativeName>
</protein>
<dbReference type="EC" id="6.3.4.19" evidence="8"/>
<evidence type="ECO:0000256" key="8">
    <source>
        <dbReference type="HAMAP-Rule" id="MF_01161"/>
    </source>
</evidence>
<comment type="caution">
    <text evidence="10">The sequence shown here is derived from an EMBL/GenBank/DDBJ whole genome shotgun (WGS) entry which is preliminary data.</text>
</comment>
<dbReference type="PANTHER" id="PTHR43033">
    <property type="entry name" value="TRNA(ILE)-LYSIDINE SYNTHASE-RELATED"/>
    <property type="match status" value="1"/>
</dbReference>
<dbReference type="NCBIfam" id="TIGR02433">
    <property type="entry name" value="lysidine_TilS_C"/>
    <property type="match status" value="1"/>
</dbReference>
<dbReference type="NCBIfam" id="TIGR02432">
    <property type="entry name" value="lysidine_TilS_N"/>
    <property type="match status" value="1"/>
</dbReference>
<comment type="catalytic activity">
    <reaction evidence="7 8">
        <text>cytidine(34) in tRNA(Ile2) + L-lysine + ATP = lysidine(34) in tRNA(Ile2) + AMP + diphosphate + H(+)</text>
        <dbReference type="Rhea" id="RHEA:43744"/>
        <dbReference type="Rhea" id="RHEA-COMP:10625"/>
        <dbReference type="Rhea" id="RHEA-COMP:10670"/>
        <dbReference type="ChEBI" id="CHEBI:15378"/>
        <dbReference type="ChEBI" id="CHEBI:30616"/>
        <dbReference type="ChEBI" id="CHEBI:32551"/>
        <dbReference type="ChEBI" id="CHEBI:33019"/>
        <dbReference type="ChEBI" id="CHEBI:82748"/>
        <dbReference type="ChEBI" id="CHEBI:83665"/>
        <dbReference type="ChEBI" id="CHEBI:456215"/>
        <dbReference type="EC" id="6.3.4.19"/>
    </reaction>
</comment>
<dbReference type="InterPro" id="IPR012094">
    <property type="entry name" value="tRNA_Ile_lys_synt"/>
</dbReference>
<dbReference type="Gene3D" id="1.20.59.20">
    <property type="match status" value="1"/>
</dbReference>
<dbReference type="GO" id="GO:0005737">
    <property type="term" value="C:cytoplasm"/>
    <property type="evidence" value="ECO:0007669"/>
    <property type="project" value="UniProtKB-SubCell"/>
</dbReference>
<dbReference type="InterPro" id="IPR012796">
    <property type="entry name" value="Lysidine-tRNA-synth_C"/>
</dbReference>
<evidence type="ECO:0000256" key="6">
    <source>
        <dbReference type="ARBA" id="ARBA00022840"/>
    </source>
</evidence>
<feature type="domain" description="Lysidine-tRNA(Ile) synthetase C-terminal" evidence="9">
    <location>
        <begin position="383"/>
        <end position="455"/>
    </location>
</feature>
<gene>
    <name evidence="8 10" type="primary">tilS</name>
    <name evidence="10" type="ORF">H8689_08990</name>
</gene>
<reference evidence="10 11" key="1">
    <citation type="submission" date="2020-08" db="EMBL/GenBank/DDBJ databases">
        <title>Genome public.</title>
        <authorList>
            <person name="Liu C."/>
            <person name="Sun Q."/>
        </authorList>
    </citation>
    <scope>NUCLEOTIDE SEQUENCE [LARGE SCALE GENOMIC DNA]</scope>
    <source>
        <strain evidence="10 11">NSJ-26</strain>
    </source>
</reference>
<evidence type="ECO:0000313" key="11">
    <source>
        <dbReference type="Proteomes" id="UP000601522"/>
    </source>
</evidence>
<dbReference type="InterPro" id="IPR020825">
    <property type="entry name" value="Phe-tRNA_synthase-like_B3/B4"/>
</dbReference>
<evidence type="ECO:0000256" key="2">
    <source>
        <dbReference type="ARBA" id="ARBA00022490"/>
    </source>
</evidence>
<evidence type="ECO:0000259" key="9">
    <source>
        <dbReference type="SMART" id="SM00977"/>
    </source>
</evidence>
<accession>A0A926F0R5</accession>
<dbReference type="SUPFAM" id="SSF52402">
    <property type="entry name" value="Adenine nucleotide alpha hydrolases-like"/>
    <property type="match status" value="1"/>
</dbReference>
<keyword evidence="4 8" id="KW-0819">tRNA processing</keyword>
<dbReference type="InterPro" id="IPR012795">
    <property type="entry name" value="tRNA_Ile_lys_synt_N"/>
</dbReference>
<dbReference type="AlphaFoldDB" id="A0A926F0R5"/>
<name>A0A926F0R5_9FIRM</name>
<comment type="domain">
    <text evidence="8">The N-terminal region contains the highly conserved SGGXDS motif, predicted to be a P-loop motif involved in ATP binding.</text>
</comment>
<dbReference type="GO" id="GO:0006400">
    <property type="term" value="P:tRNA modification"/>
    <property type="evidence" value="ECO:0007669"/>
    <property type="project" value="UniProtKB-UniRule"/>
</dbReference>
<dbReference type="SMART" id="SM00977">
    <property type="entry name" value="TilS_C"/>
    <property type="match status" value="1"/>
</dbReference>
<dbReference type="SUPFAM" id="SSF56037">
    <property type="entry name" value="PheT/TilS domain"/>
    <property type="match status" value="1"/>
</dbReference>
<keyword evidence="6 8" id="KW-0067">ATP-binding</keyword>
<dbReference type="RefSeq" id="WP_249324108.1">
    <property type="nucleotide sequence ID" value="NZ_JACRTK010000003.1"/>
</dbReference>
<sequence length="465" mass="53953">MEAKVLYTIMKYGLIKEKDNIVVGVSGGPDSMALLYLLIEAKKQIDFNLIIAHVNHGVRGNEALEDELFVQRKAKELGISFYSKTTDMIAYGKEKGISSEEAGRELRYGFFREILDKYGGGKIAVAHNMNDQAETLLMRIMRGTGIDGLGGMEFITHDIIRPILNISRNKIEKYIEERNIETVLDKTNLLPIYTRNKIRLELIPYIEDNFNPSIIESLWRLSQISSIDSKFLEEYSDKKYNLILKSEMENYIILDKELFRRQDISIQQRIIRKSTEKLRGKLQGLTEQHISSVVDLFNFGDTGKTINLPDGIIAKTDYNNLIIEKGKIDVPKEYSYKLDIGNNYFPSVGYNFNIKVLPREEIQDIKSNKNLRFFDYDEVKGNLILRNRRNGDRFIPYGMNGSKKLKDYFIDEKISRDLRDKIPVIADSEHILWVVGYRTSNLYMVKNNTKRVLVIQYFDSNNREE</sequence>
<keyword evidence="5 8" id="KW-0547">Nucleotide-binding</keyword>
<dbReference type="InterPro" id="IPR011063">
    <property type="entry name" value="TilS/TtcA_N"/>
</dbReference>
<evidence type="ECO:0000256" key="7">
    <source>
        <dbReference type="ARBA" id="ARBA00048539"/>
    </source>
</evidence>
<dbReference type="Gene3D" id="3.40.50.620">
    <property type="entry name" value="HUPs"/>
    <property type="match status" value="1"/>
</dbReference>
<evidence type="ECO:0000256" key="4">
    <source>
        <dbReference type="ARBA" id="ARBA00022694"/>
    </source>
</evidence>
<dbReference type="SUPFAM" id="SSF82829">
    <property type="entry name" value="MesJ substrate recognition domain-like"/>
    <property type="match status" value="1"/>
</dbReference>
<keyword evidence="11" id="KW-1185">Reference proteome</keyword>
<dbReference type="CDD" id="cd01992">
    <property type="entry name" value="TilS_N"/>
    <property type="match status" value="1"/>
</dbReference>
<evidence type="ECO:0000256" key="5">
    <source>
        <dbReference type="ARBA" id="ARBA00022741"/>
    </source>
</evidence>
<dbReference type="InterPro" id="IPR014729">
    <property type="entry name" value="Rossmann-like_a/b/a_fold"/>
</dbReference>
<organism evidence="10 11">
    <name type="scientific">Wansuia hejianensis</name>
    <dbReference type="NCBI Taxonomy" id="2763667"/>
    <lineage>
        <taxon>Bacteria</taxon>
        <taxon>Bacillati</taxon>
        <taxon>Bacillota</taxon>
        <taxon>Clostridia</taxon>
        <taxon>Lachnospirales</taxon>
        <taxon>Lachnospiraceae</taxon>
        <taxon>Wansuia</taxon>
    </lineage>
</organism>
<evidence type="ECO:0000313" key="10">
    <source>
        <dbReference type="EMBL" id="MBC8591246.1"/>
    </source>
</evidence>
<evidence type="ECO:0000256" key="1">
    <source>
        <dbReference type="ARBA" id="ARBA00004496"/>
    </source>
</evidence>
<comment type="subcellular location">
    <subcellularLocation>
        <location evidence="1 8">Cytoplasm</location>
    </subcellularLocation>
</comment>
<dbReference type="Gene3D" id="3.50.40.10">
    <property type="entry name" value="Phenylalanyl-trna Synthetase, Chain B, domain 3"/>
    <property type="match status" value="1"/>
</dbReference>
<dbReference type="GO" id="GO:0032267">
    <property type="term" value="F:tRNA(Ile)-lysidine synthase activity"/>
    <property type="evidence" value="ECO:0007669"/>
    <property type="project" value="UniProtKB-EC"/>
</dbReference>